<evidence type="ECO:0000313" key="6">
    <source>
        <dbReference type="EMBL" id="ODV67850.1"/>
    </source>
</evidence>
<dbReference type="EMBL" id="KV454540">
    <property type="protein sequence ID" value="ODV67850.1"/>
    <property type="molecule type" value="Genomic_DNA"/>
</dbReference>
<proteinExistence type="predicted"/>
<reference evidence="7" key="1">
    <citation type="submission" date="2016-05" db="EMBL/GenBank/DDBJ databases">
        <title>Comparative genomics of biotechnologically important yeasts.</title>
        <authorList>
            <consortium name="DOE Joint Genome Institute"/>
            <person name="Riley R."/>
            <person name="Haridas S."/>
            <person name="Wolfe K.H."/>
            <person name="Lopes M.R."/>
            <person name="Hittinger C.T."/>
            <person name="Goker M."/>
            <person name="Salamov A."/>
            <person name="Wisecaver J."/>
            <person name="Long T.M."/>
            <person name="Aerts A.L."/>
            <person name="Barry K."/>
            <person name="Choi C."/>
            <person name="Clum A."/>
            <person name="Coughlan A.Y."/>
            <person name="Deshpande S."/>
            <person name="Douglass A.P."/>
            <person name="Hanson S.J."/>
            <person name="Klenk H.-P."/>
            <person name="Labutti K."/>
            <person name="Lapidus A."/>
            <person name="Lindquist E."/>
            <person name="Lipzen A."/>
            <person name="Meier-Kolthoff J.P."/>
            <person name="Ohm R.A."/>
            <person name="Otillar R.P."/>
            <person name="Pangilinan J."/>
            <person name="Peng Y."/>
            <person name="Rokas A."/>
            <person name="Rosa C.A."/>
            <person name="Scheuner C."/>
            <person name="Sibirny A.A."/>
            <person name="Slot J.C."/>
            <person name="Stielow J.B."/>
            <person name="Sun H."/>
            <person name="Kurtzman C.P."/>
            <person name="Blackwell M."/>
            <person name="Grigoriev I.V."/>
            <person name="Jeffries T.W."/>
        </authorList>
    </citation>
    <scope>NUCLEOTIDE SEQUENCE [LARGE SCALE GENOMIC DNA]</scope>
    <source>
        <strain evidence="7">NRRL Y-1933</strain>
    </source>
</reference>
<dbReference type="Pfam" id="PF08170">
    <property type="entry name" value="POPLD"/>
    <property type="match status" value="1"/>
</dbReference>
<evidence type="ECO:0000256" key="3">
    <source>
        <dbReference type="ARBA" id="ARBA00023242"/>
    </source>
</evidence>
<dbReference type="OrthoDB" id="442863at2759"/>
<dbReference type="GeneID" id="30996765"/>
<dbReference type="GO" id="GO:0003723">
    <property type="term" value="F:RNA binding"/>
    <property type="evidence" value="ECO:0007669"/>
    <property type="project" value="EnsemblFungi"/>
</dbReference>
<dbReference type="InterPro" id="IPR012590">
    <property type="entry name" value="POPLD_dom"/>
</dbReference>
<keyword evidence="3" id="KW-0539">Nucleus</keyword>
<organism evidence="6 7">
    <name type="scientific">Hyphopichia burtonii NRRL Y-1933</name>
    <dbReference type="NCBI Taxonomy" id="984485"/>
    <lineage>
        <taxon>Eukaryota</taxon>
        <taxon>Fungi</taxon>
        <taxon>Dikarya</taxon>
        <taxon>Ascomycota</taxon>
        <taxon>Saccharomycotina</taxon>
        <taxon>Pichiomycetes</taxon>
        <taxon>Debaryomycetaceae</taxon>
        <taxon>Hyphopichia</taxon>
    </lineage>
</organism>
<dbReference type="GO" id="GO:0000294">
    <property type="term" value="P:nuclear-transcribed mRNA catabolic process, RNase MRP-dependent"/>
    <property type="evidence" value="ECO:0007669"/>
    <property type="project" value="EnsemblFungi"/>
</dbReference>
<dbReference type="GO" id="GO:0001682">
    <property type="term" value="P:tRNA 5'-leader removal"/>
    <property type="evidence" value="ECO:0007669"/>
    <property type="project" value="EnsemblFungi"/>
</dbReference>
<evidence type="ECO:0000256" key="2">
    <source>
        <dbReference type="ARBA" id="ARBA00022694"/>
    </source>
</evidence>
<sequence>MPPKSNQFNKKKTKLYNSRAIRSQNSDKDFKDGILSVPQFLASREFEIKAFELSQLNTKYASSTRVFQSLPRSLRRRAASHNVKRIPKRLRNKAIREMQNSINGVPAKKHHPRGRELYRLRTTKKLLRLASKINALKSVPTAEINGKLKLRQKIKILNEQIKELEDGKTENFKEKLSNYGSCDNTGINQLAPKPRGKLKYSQRQREFVWLPTHIWHAKRFHMIKKWGYQIPLKPTQKCFKAISRASKSGCIIYEGSFNGTMIIDLKDEESMKLLIQQISKFKKKVPEQYFRGKSYDDWIYIGENKIGKGLIFADMNTKKVMLRVNPSLYTGLFEHVVELVKGQGNVNDCRYSIGSIEVHGPRSLNSLSQIFHFTEASEIKSNWIQISQHKDTSLIPAGTTFAFSIKDPRYWKHPVNPPPSNSQTSLIETIRGSSHNKIIPEAINQLFDNHQREISYENQKSLKQLGKEYSMIKATDNSIRDKEGSIPIMITKLSNDNWVVIIPWFWVLPIWYKLNEVRAVQVGGLKQIHQINLENNKSSYPTDYPFLNQGMLENHLIRQLERDVYMKKPKSKKSFDEYEYGFVNNLSCDWYFLSKLRYGLMNLSEEVKNNFEIKYASFDELNGRREIQTLRDLFVMIHKSRIENPQLEITSNPLVIYNGKNELHQNFIKQQVKIDYTKEKFPALPVIQIKLQLQTKGFITDHARIYEYTKTPTNDQFQFKNLIGFVTSGAYNLTLGKPSAVGCVSAELAKGPILIKNVGSSRFLAANWEKI</sequence>
<protein>
    <submittedName>
        <fullName evidence="6">POPLD-domain-containing protein</fullName>
    </submittedName>
</protein>
<dbReference type="Pfam" id="PF06978">
    <property type="entry name" value="POP1_N"/>
    <property type="match status" value="1"/>
</dbReference>
<evidence type="ECO:0000313" key="7">
    <source>
        <dbReference type="Proteomes" id="UP000095085"/>
    </source>
</evidence>
<evidence type="ECO:0000259" key="5">
    <source>
        <dbReference type="Pfam" id="PF08170"/>
    </source>
</evidence>
<dbReference type="GO" id="GO:0000460">
    <property type="term" value="P:maturation of 5.8S rRNA"/>
    <property type="evidence" value="ECO:0007669"/>
    <property type="project" value="EnsemblFungi"/>
</dbReference>
<dbReference type="GO" id="GO:0004526">
    <property type="term" value="F:ribonuclease P activity"/>
    <property type="evidence" value="ECO:0007669"/>
    <property type="project" value="EnsemblFungi"/>
</dbReference>
<name>A0A1E4RKU2_9ASCO</name>
<dbReference type="InterPro" id="IPR039182">
    <property type="entry name" value="Pop1"/>
</dbReference>
<dbReference type="Proteomes" id="UP000095085">
    <property type="component" value="Unassembled WGS sequence"/>
</dbReference>
<dbReference type="GO" id="GO:0034965">
    <property type="term" value="P:intronic box C/D snoRNA processing"/>
    <property type="evidence" value="ECO:0007669"/>
    <property type="project" value="EnsemblFungi"/>
</dbReference>
<dbReference type="AlphaFoldDB" id="A0A1E4RKU2"/>
<dbReference type="PANTHER" id="PTHR22731">
    <property type="entry name" value="RIBONUCLEASES P/MRP PROTEIN SUBUNIT POP1"/>
    <property type="match status" value="1"/>
</dbReference>
<dbReference type="RefSeq" id="XP_020076917.1">
    <property type="nucleotide sequence ID" value="XM_020222216.1"/>
</dbReference>
<evidence type="ECO:0000256" key="1">
    <source>
        <dbReference type="ARBA" id="ARBA00004123"/>
    </source>
</evidence>
<dbReference type="GO" id="GO:0000172">
    <property type="term" value="C:ribonuclease MRP complex"/>
    <property type="evidence" value="ECO:0007669"/>
    <property type="project" value="EnsemblFungi"/>
</dbReference>
<feature type="domain" description="POPLD" evidence="5">
    <location>
        <begin position="497"/>
        <end position="590"/>
    </location>
</feature>
<feature type="domain" description="Pop1 N-terminal" evidence="4">
    <location>
        <begin position="40"/>
        <end position="264"/>
    </location>
</feature>
<dbReference type="PANTHER" id="PTHR22731:SF3">
    <property type="entry name" value="RIBONUCLEASES P_MRP PROTEIN SUBUNIT POP1"/>
    <property type="match status" value="1"/>
</dbReference>
<keyword evidence="7" id="KW-1185">Reference proteome</keyword>
<dbReference type="GO" id="GO:0005697">
    <property type="term" value="C:telomerase holoenzyme complex"/>
    <property type="evidence" value="ECO:0007669"/>
    <property type="project" value="EnsemblFungi"/>
</dbReference>
<gene>
    <name evidence="6" type="ORF">HYPBUDRAFT_156576</name>
</gene>
<accession>A0A1E4RKU2</accession>
<dbReference type="STRING" id="984485.A0A1E4RKU2"/>
<dbReference type="InterPro" id="IPR009723">
    <property type="entry name" value="Pop1_N"/>
</dbReference>
<dbReference type="GO" id="GO:0000171">
    <property type="term" value="F:ribonuclease MRP activity"/>
    <property type="evidence" value="ECO:0007669"/>
    <property type="project" value="EnsemblFungi"/>
</dbReference>
<keyword evidence="2" id="KW-0819">tRNA processing</keyword>
<dbReference type="GO" id="GO:0005655">
    <property type="term" value="C:nucleolar ribonuclease P complex"/>
    <property type="evidence" value="ECO:0007669"/>
    <property type="project" value="EnsemblFungi"/>
</dbReference>
<comment type="subcellular location">
    <subcellularLocation>
        <location evidence="1">Nucleus</location>
    </subcellularLocation>
</comment>
<evidence type="ECO:0000259" key="4">
    <source>
        <dbReference type="Pfam" id="PF06978"/>
    </source>
</evidence>